<evidence type="ECO:0000256" key="1">
    <source>
        <dbReference type="ARBA" id="ARBA00022729"/>
    </source>
</evidence>
<dbReference type="InterPro" id="IPR052177">
    <property type="entry name" value="Divisome_Glycosyl_Hydrolase"/>
</dbReference>
<proteinExistence type="predicted"/>
<dbReference type="PANTHER" id="PTHR43405">
    <property type="entry name" value="GLYCOSYL HYDROLASE DIGH"/>
    <property type="match status" value="1"/>
</dbReference>
<keyword evidence="3" id="KW-0378">Hydrolase</keyword>
<keyword evidence="1" id="KW-0732">Signal</keyword>
<feature type="domain" description="Glycosyl hydrolase-like 10" evidence="2">
    <location>
        <begin position="259"/>
        <end position="466"/>
    </location>
</feature>
<dbReference type="GO" id="GO:0016787">
    <property type="term" value="F:hydrolase activity"/>
    <property type="evidence" value="ECO:0007669"/>
    <property type="project" value="UniProtKB-KW"/>
</dbReference>
<dbReference type="AlphaFoldDB" id="A0A6B0YXF5"/>
<evidence type="ECO:0000259" key="2">
    <source>
        <dbReference type="Pfam" id="PF02638"/>
    </source>
</evidence>
<gene>
    <name evidence="3" type="ORF">F4Y42_20040</name>
</gene>
<reference evidence="3" key="1">
    <citation type="submission" date="2019-09" db="EMBL/GenBank/DDBJ databases">
        <title>Characterisation of the sponge microbiome using genome-centric metagenomics.</title>
        <authorList>
            <person name="Engelberts J.P."/>
            <person name="Robbins S.J."/>
            <person name="De Goeij J.M."/>
            <person name="Aranda M."/>
            <person name="Bell S.C."/>
            <person name="Webster N.S."/>
        </authorList>
    </citation>
    <scope>NUCLEOTIDE SEQUENCE</scope>
    <source>
        <strain evidence="3">SB0664_bin_27</strain>
    </source>
</reference>
<dbReference type="InterPro" id="IPR017853">
    <property type="entry name" value="GH"/>
</dbReference>
<dbReference type="EMBL" id="VXRG01000169">
    <property type="protein sequence ID" value="MXY95736.1"/>
    <property type="molecule type" value="Genomic_DNA"/>
</dbReference>
<protein>
    <submittedName>
        <fullName evidence="3">Family 10 glycosylhydrolase</fullName>
    </submittedName>
</protein>
<comment type="caution">
    <text evidence="3">The sequence shown here is derived from an EMBL/GenBank/DDBJ whole genome shotgun (WGS) entry which is preliminary data.</text>
</comment>
<evidence type="ECO:0000313" key="3">
    <source>
        <dbReference type="EMBL" id="MXY95736.1"/>
    </source>
</evidence>
<name>A0A6B0YXF5_9CHLR</name>
<organism evidence="3">
    <name type="scientific">Caldilineaceae bacterium SB0664_bin_27</name>
    <dbReference type="NCBI Taxonomy" id="2605260"/>
    <lineage>
        <taxon>Bacteria</taxon>
        <taxon>Bacillati</taxon>
        <taxon>Chloroflexota</taxon>
        <taxon>Caldilineae</taxon>
        <taxon>Caldilineales</taxon>
        <taxon>Caldilineaceae</taxon>
    </lineage>
</organism>
<accession>A0A6B0YXF5</accession>
<sequence>MFPQDGPQNCLSSTPGDERGLRRVPMCAERMAIYISDMGRCEPGSAISETAQHGHWRAIPYEAEGVSGTMITAGIECKAPTVTLPLEVEGWYAIHLGIWTNWVDRVTRVKLTDDPCFSTATTLYPDIKKTNYFASIGEVYWKCADLTGQALHIGQQSGGTPWASGIAYVKLEPLTPEEVDAIQEDRAGNDSKRLVAYNDAWSVFGERALYTEEDIIEEVEPFRDTDFKKLLWGIGAGSMVQYLSEVGELAEKRGMSDFSRYCDRQAAESFRTLREKGIDPLKTVIDHAHDLGIELHGTYRVGGWVFPPPDDFEDGLYRQHPEWRCVNRDGRPVARLSYAFPGVKDFVISLFREVAERGADGVNMAFIRGLPCVLYEQPIVDGFQELHGQDPRQLPEDDPSWLSYRASWMTSFMRELREEMDRVGERQGRRIQISAYVIETLAYNLQYGLDVAAWAKEGLVDFIIPNPWHGDMDVDVASFVEVTRGTDCKVYADILPRRMPTDEYRQRALDCYAAGVDGLAFWDTNSRYPFLDEWSMIRRLGHEEALQGWAADEWPAYRQVPLHSMGGHHMGSYSPYWSA</sequence>
<dbReference type="InterPro" id="IPR003790">
    <property type="entry name" value="GHL10"/>
</dbReference>
<dbReference type="SUPFAM" id="SSF51445">
    <property type="entry name" value="(Trans)glycosidases"/>
    <property type="match status" value="1"/>
</dbReference>
<dbReference type="Pfam" id="PF02638">
    <property type="entry name" value="GHL10"/>
    <property type="match status" value="1"/>
</dbReference>
<dbReference type="PANTHER" id="PTHR43405:SF1">
    <property type="entry name" value="GLYCOSYL HYDROLASE DIGH"/>
    <property type="match status" value="1"/>
</dbReference>
<dbReference type="Gene3D" id="3.20.20.80">
    <property type="entry name" value="Glycosidases"/>
    <property type="match status" value="1"/>
</dbReference>